<dbReference type="SUPFAM" id="SSF82714">
    <property type="entry name" value="Multidrug efflux transporter AcrB TolC docking domain, DN and DC subdomains"/>
    <property type="match status" value="2"/>
</dbReference>
<dbReference type="PRINTS" id="PR00702">
    <property type="entry name" value="ACRIFLAVINRP"/>
</dbReference>
<dbReference type="Gene3D" id="3.30.70.1430">
    <property type="entry name" value="Multidrug efflux transporter AcrB pore domain"/>
    <property type="match status" value="2"/>
</dbReference>
<keyword evidence="3" id="KW-1185">Reference proteome</keyword>
<dbReference type="RefSeq" id="WP_114350323.1">
    <property type="nucleotide sequence ID" value="NZ_QPJL01000021.1"/>
</dbReference>
<gene>
    <name evidence="2" type="ORF">DFP89_12144</name>
</gene>
<comment type="caution">
    <text evidence="2">The sequence shown here is derived from an EMBL/GenBank/DDBJ whole genome shotgun (WGS) entry which is preliminary data.</text>
</comment>
<keyword evidence="1" id="KW-0472">Membrane</keyword>
<dbReference type="Gene3D" id="1.20.1640.10">
    <property type="entry name" value="Multidrug efflux transporter AcrB transmembrane domain"/>
    <property type="match status" value="2"/>
</dbReference>
<sequence>MNFSTWSIRQPVPAIAAFLVLLMMGLYSFSRLAVTAMPNIDLPLVSVVVSQPGAAPSELVRQVIQPIEDSVASIVGVRHINSSATDSSARIYVEFELETDTDRAVNDVKDAVANVRADLPESIMEPLIHRIDIEGMAILTYAVSDPTRSIEQLSDFVDDVVARDLSDVAGVASISRIGGADRQINVELDPGRIQAFGLTAAEISDQLRTKNIDMGGGRGDMAGTEYSIRALGSAEDVALLAKTPILIGQGDAQGRTVRLDQLGTVEDGASDERSFALLDGQPVVAFGVFRSKGASDLAAGDGTKARVAQIMARHPGMQITLIDDATTHTSGSYHSTMETLYEGAALAVIVVFLFLRNWRATLIAAVALPLSIIPTFFVMSWLGFTLNGISLLAITLVTGILVDDAIVEIENIVRHINMGTPAYQASMEAANEIGLTVIAISFSIVAVFAPVSFMGGIPGQYFKQFGLTVAVSVLFSLLVARLITPMLAAYFLRDNHHVAEEHDGFVLRRLMAVLRWTLRHRGWTLLLGLGVFAGSIWSATLLPTEFIPAQDVGRSQISIELPPGATIEDTEGAARLLSQRIGAVGDVRSVFVNGGGDDGVTDARLQVNYGPKDERERSSFAIEDELRLLLSDIPDMRIEFLNESGAADFSVAVLGDSDEAALEAAQRLMKAMAELPALEGITSSASLERPEIEIHPRPEVAAQLGVTASALATTLRVATLGENESNLAKFNTGEKQIPIMVRLNEAARRDLWVVRNLRVPSSAGQVPLEAVADITFSAGATEIERYDRRYRTTISANLAEGALLGPANSAVAALQKTVELPAGTEIQSSGDAEIMGEVFEAFSVAMISGVVLTYVVLVLLFHNFVTPVSILMSLPLAIGGAILALFLTGNSISMAVVIGFLMLMGIVTKNAIMLVEFAVGAIEAGTPKREAILDAVHKRARPIVMTTIAMTAGMVPSAIGTGEGAEFSAPMAIAVIGGLLLSTLLSLLFVPSLFSVVHGGQVRLSGWLVRRLGLNAAPGAPGE</sequence>
<organism evidence="2 3">
    <name type="scientific">Paracoccus lutimaris</name>
    <dbReference type="NCBI Taxonomy" id="1490030"/>
    <lineage>
        <taxon>Bacteria</taxon>
        <taxon>Pseudomonadati</taxon>
        <taxon>Pseudomonadota</taxon>
        <taxon>Alphaproteobacteria</taxon>
        <taxon>Rhodobacterales</taxon>
        <taxon>Paracoccaceae</taxon>
        <taxon>Paracoccus</taxon>
    </lineage>
</organism>
<dbReference type="PANTHER" id="PTHR32063">
    <property type="match status" value="1"/>
</dbReference>
<accession>A0A368YIF6</accession>
<protein>
    <submittedName>
        <fullName evidence="2">Hydrophobe/amphiphile efflux-1 (HAE1) family protein</fullName>
    </submittedName>
</protein>
<dbReference type="Pfam" id="PF00873">
    <property type="entry name" value="ACR_tran"/>
    <property type="match status" value="1"/>
</dbReference>
<evidence type="ECO:0000313" key="2">
    <source>
        <dbReference type="EMBL" id="RCW80013.1"/>
    </source>
</evidence>
<feature type="transmembrane region" description="Helical" evidence="1">
    <location>
        <begin position="465"/>
        <end position="483"/>
    </location>
</feature>
<evidence type="ECO:0000256" key="1">
    <source>
        <dbReference type="SAM" id="Phobius"/>
    </source>
</evidence>
<feature type="transmembrane region" description="Helical" evidence="1">
    <location>
        <begin position="841"/>
        <end position="861"/>
    </location>
</feature>
<keyword evidence="1" id="KW-0812">Transmembrane</keyword>
<dbReference type="InterPro" id="IPR027463">
    <property type="entry name" value="AcrB_DN_DC_subdom"/>
</dbReference>
<feature type="transmembrane region" description="Helical" evidence="1">
    <location>
        <begin position="433"/>
        <end position="453"/>
    </location>
</feature>
<feature type="transmembrane region" description="Helical" evidence="1">
    <location>
        <begin position="894"/>
        <end position="919"/>
    </location>
</feature>
<feature type="transmembrane region" description="Helical" evidence="1">
    <location>
        <begin position="389"/>
        <end position="413"/>
    </location>
</feature>
<reference evidence="2 3" key="1">
    <citation type="submission" date="2018-07" db="EMBL/GenBank/DDBJ databases">
        <title>Genomic Encyclopedia of Type Strains, Phase III (KMG-III): the genomes of soil and plant-associated and newly described type strains.</title>
        <authorList>
            <person name="Whitman W."/>
        </authorList>
    </citation>
    <scope>NUCLEOTIDE SEQUENCE [LARGE SCALE GENOMIC DNA]</scope>
    <source>
        <strain evidence="2 3">CECT 8525</strain>
    </source>
</reference>
<feature type="transmembrane region" description="Helical" evidence="1">
    <location>
        <begin position="868"/>
        <end position="888"/>
    </location>
</feature>
<feature type="transmembrane region" description="Helical" evidence="1">
    <location>
        <begin position="971"/>
        <end position="994"/>
    </location>
</feature>
<dbReference type="Gene3D" id="3.30.2090.10">
    <property type="entry name" value="Multidrug efflux transporter AcrB TolC docking domain, DN and DC subdomains"/>
    <property type="match status" value="2"/>
</dbReference>
<keyword evidence="1" id="KW-1133">Transmembrane helix</keyword>
<name>A0A368YIF6_9RHOB</name>
<feature type="transmembrane region" description="Helical" evidence="1">
    <location>
        <begin position="362"/>
        <end position="383"/>
    </location>
</feature>
<dbReference type="InterPro" id="IPR001036">
    <property type="entry name" value="Acrflvin-R"/>
</dbReference>
<evidence type="ECO:0000313" key="3">
    <source>
        <dbReference type="Proteomes" id="UP000253345"/>
    </source>
</evidence>
<feature type="transmembrane region" description="Helical" evidence="1">
    <location>
        <begin position="339"/>
        <end position="355"/>
    </location>
</feature>
<dbReference type="SUPFAM" id="SSF82693">
    <property type="entry name" value="Multidrug efflux transporter AcrB pore domain, PN1, PN2, PC1 and PC2 subdomains"/>
    <property type="match status" value="3"/>
</dbReference>
<dbReference type="AlphaFoldDB" id="A0A368YIF6"/>
<dbReference type="PANTHER" id="PTHR32063:SF77">
    <property type="entry name" value="ACR FAMILY TRANSPORT PROTEIN"/>
    <property type="match status" value="1"/>
</dbReference>
<dbReference type="GO" id="GO:0042910">
    <property type="term" value="F:xenobiotic transmembrane transporter activity"/>
    <property type="evidence" value="ECO:0007669"/>
    <property type="project" value="TreeGrafter"/>
</dbReference>
<dbReference type="SUPFAM" id="SSF82866">
    <property type="entry name" value="Multidrug efflux transporter AcrB transmembrane domain"/>
    <property type="match status" value="2"/>
</dbReference>
<proteinExistence type="predicted"/>
<feature type="transmembrane region" description="Helical" evidence="1">
    <location>
        <begin position="523"/>
        <end position="542"/>
    </location>
</feature>
<dbReference type="EMBL" id="QPJL01000021">
    <property type="protein sequence ID" value="RCW80013.1"/>
    <property type="molecule type" value="Genomic_DNA"/>
</dbReference>
<feature type="transmembrane region" description="Helical" evidence="1">
    <location>
        <begin position="940"/>
        <end position="959"/>
    </location>
</feature>
<dbReference type="Proteomes" id="UP000253345">
    <property type="component" value="Unassembled WGS sequence"/>
</dbReference>
<dbReference type="GO" id="GO:0005886">
    <property type="term" value="C:plasma membrane"/>
    <property type="evidence" value="ECO:0007669"/>
    <property type="project" value="TreeGrafter"/>
</dbReference>
<feature type="transmembrane region" description="Helical" evidence="1">
    <location>
        <begin position="12"/>
        <end position="30"/>
    </location>
</feature>
<dbReference type="OrthoDB" id="9807350at2"/>
<dbReference type="Gene3D" id="3.30.70.1320">
    <property type="entry name" value="Multidrug efflux transporter AcrB pore domain like"/>
    <property type="match status" value="1"/>
</dbReference>
<dbReference type="Gene3D" id="3.30.70.1440">
    <property type="entry name" value="Multidrug efflux transporter AcrB pore domain"/>
    <property type="match status" value="1"/>
</dbReference>